<proteinExistence type="predicted"/>
<keyword evidence="3" id="KW-1185">Reference proteome</keyword>
<accession>A0A3P7SD14</accession>
<evidence type="ECO:0000256" key="1">
    <source>
        <dbReference type="SAM" id="MobiDB-lite"/>
    </source>
</evidence>
<feature type="region of interest" description="Disordered" evidence="1">
    <location>
        <begin position="362"/>
        <end position="399"/>
    </location>
</feature>
<protein>
    <submittedName>
        <fullName evidence="2">Uncharacterized protein</fullName>
    </submittedName>
</protein>
<sequence>MFQSQCSSHAKISLSRPWSVLYLGPDSEIDDGANPISNSTSSFCCYCGSPTNRPRLKSRVNQSLKVAAAPAEHKPPYQQQQSTNYHAYANLIRGGNGSSTLPSISRRAHHHQTAPVVFPAGKLGPSAARDVPDSGNRRGAFYTSSTSCSTSQASSPSSPQTHTSYCNLSAGTGPACLPPNPLKYPLAFQEERGAYANLQHLPTSLTPSPFSTLQQYQTRWRSSRPSNDLIPDEIREPRRNYALVDLRPSPASSVITPGDIITLVSTSEDALSINSETTGSGMLVGSGGNKTDSSASTLHTNTSTSSSAATIVSNGGGNRPRTASNHRRTLSHSLTAVLPVPTLNYVHIMTKKDATAAAAVSTSTNPSSLVGCESPASSSSTASSSEKEQRAPIVPCPNPCSSSTIESQVPYAQIDFERTRALNAVNGTSGSSEMGHFHHNHQQKGLGGQSIVSKNASIVGIGGGLRGLNMRKKSSDGLQLAMSAQNGYQGLSNLSCLSPGLSEPCLLSRQGTDLAYDYLEDCTKLSRRNLERLSAYCIQKLTYKTIVGLQEAWLNLSD</sequence>
<feature type="compositionally biased region" description="Low complexity" evidence="1">
    <location>
        <begin position="143"/>
        <end position="163"/>
    </location>
</feature>
<evidence type="ECO:0000313" key="2">
    <source>
        <dbReference type="EMBL" id="VDO00674.1"/>
    </source>
</evidence>
<organism evidence="2 3">
    <name type="scientific">Rodentolepis nana</name>
    <name type="common">Dwarf tapeworm</name>
    <name type="synonym">Hymenolepis nana</name>
    <dbReference type="NCBI Taxonomy" id="102285"/>
    <lineage>
        <taxon>Eukaryota</taxon>
        <taxon>Metazoa</taxon>
        <taxon>Spiralia</taxon>
        <taxon>Lophotrochozoa</taxon>
        <taxon>Platyhelminthes</taxon>
        <taxon>Cestoda</taxon>
        <taxon>Eucestoda</taxon>
        <taxon>Cyclophyllidea</taxon>
        <taxon>Hymenolepididae</taxon>
        <taxon>Rodentolepis</taxon>
    </lineage>
</organism>
<feature type="compositionally biased region" description="Low complexity" evidence="1">
    <location>
        <begin position="362"/>
        <end position="384"/>
    </location>
</feature>
<dbReference type="OrthoDB" id="6236702at2759"/>
<dbReference type="EMBL" id="UZAE01003674">
    <property type="protein sequence ID" value="VDO00674.1"/>
    <property type="molecule type" value="Genomic_DNA"/>
</dbReference>
<feature type="region of interest" description="Disordered" evidence="1">
    <location>
        <begin position="276"/>
        <end position="330"/>
    </location>
</feature>
<dbReference type="Proteomes" id="UP000278807">
    <property type="component" value="Unassembled WGS sequence"/>
</dbReference>
<feature type="compositionally biased region" description="Low complexity" evidence="1">
    <location>
        <begin position="293"/>
        <end position="310"/>
    </location>
</feature>
<reference evidence="2 3" key="1">
    <citation type="submission" date="2018-11" db="EMBL/GenBank/DDBJ databases">
        <authorList>
            <consortium name="Pathogen Informatics"/>
        </authorList>
    </citation>
    <scope>NUCLEOTIDE SEQUENCE [LARGE SCALE GENOMIC DNA]</scope>
</reference>
<dbReference type="AlphaFoldDB" id="A0A3P7SD14"/>
<feature type="region of interest" description="Disordered" evidence="1">
    <location>
        <begin position="117"/>
        <end position="163"/>
    </location>
</feature>
<evidence type="ECO:0000313" key="3">
    <source>
        <dbReference type="Proteomes" id="UP000278807"/>
    </source>
</evidence>
<name>A0A3P7SD14_RODNA</name>
<gene>
    <name evidence="2" type="ORF">HNAJ_LOCUS4814</name>
</gene>